<keyword evidence="4" id="KW-0678">Repressor</keyword>
<comment type="catalytic activity">
    <reaction evidence="11">
        <text>N(6)-acetyl-L-lysyl-[protein] + H2O = L-lysyl-[protein] + acetate</text>
        <dbReference type="Rhea" id="RHEA:58108"/>
        <dbReference type="Rhea" id="RHEA-COMP:9752"/>
        <dbReference type="Rhea" id="RHEA-COMP:10731"/>
        <dbReference type="ChEBI" id="CHEBI:15377"/>
        <dbReference type="ChEBI" id="CHEBI:29969"/>
        <dbReference type="ChEBI" id="CHEBI:30089"/>
        <dbReference type="ChEBI" id="CHEBI:61930"/>
    </reaction>
    <physiologicalReaction direction="left-to-right" evidence="11">
        <dbReference type="Rhea" id="RHEA:58109"/>
    </physiologicalReaction>
</comment>
<keyword evidence="5" id="KW-0479">Metal-binding</keyword>
<protein>
    <recommendedName>
        <fullName evidence="3">histone deacetylase</fullName>
        <ecNumber evidence="3">3.5.1.98</ecNumber>
    </recommendedName>
</protein>
<evidence type="ECO:0000313" key="16">
    <source>
        <dbReference type="Proteomes" id="UP001162164"/>
    </source>
</evidence>
<evidence type="ECO:0000256" key="9">
    <source>
        <dbReference type="ARBA" id="ARBA00023163"/>
    </source>
</evidence>
<dbReference type="PRINTS" id="PR01271">
    <property type="entry name" value="HISDACETLASE"/>
</dbReference>
<dbReference type="SUPFAM" id="SSF52768">
    <property type="entry name" value="Arginase/deacetylase"/>
    <property type="match status" value="1"/>
</dbReference>
<feature type="domain" description="Histone deacetylase" evidence="14">
    <location>
        <begin position="20"/>
        <end position="131"/>
    </location>
</feature>
<comment type="similarity">
    <text evidence="2">Belongs to the histone deacetylase family. HD type 1 subfamily.</text>
</comment>
<keyword evidence="8" id="KW-0805">Transcription regulation</keyword>
<keyword evidence="7" id="KW-0156">Chromatin regulator</keyword>
<dbReference type="Proteomes" id="UP001162164">
    <property type="component" value="Unassembled WGS sequence"/>
</dbReference>
<evidence type="ECO:0000256" key="4">
    <source>
        <dbReference type="ARBA" id="ARBA00022491"/>
    </source>
</evidence>
<gene>
    <name evidence="15" type="ORF">NQ317_003063</name>
</gene>
<organism evidence="15 16">
    <name type="scientific">Molorchus minor</name>
    <dbReference type="NCBI Taxonomy" id="1323400"/>
    <lineage>
        <taxon>Eukaryota</taxon>
        <taxon>Metazoa</taxon>
        <taxon>Ecdysozoa</taxon>
        <taxon>Arthropoda</taxon>
        <taxon>Hexapoda</taxon>
        <taxon>Insecta</taxon>
        <taxon>Pterygota</taxon>
        <taxon>Neoptera</taxon>
        <taxon>Endopterygota</taxon>
        <taxon>Coleoptera</taxon>
        <taxon>Polyphaga</taxon>
        <taxon>Cucujiformia</taxon>
        <taxon>Chrysomeloidea</taxon>
        <taxon>Cerambycidae</taxon>
        <taxon>Lamiinae</taxon>
        <taxon>Monochamini</taxon>
        <taxon>Molorchus</taxon>
    </lineage>
</organism>
<evidence type="ECO:0000256" key="5">
    <source>
        <dbReference type="ARBA" id="ARBA00022723"/>
    </source>
</evidence>
<dbReference type="PANTHER" id="PTHR10625:SF14">
    <property type="entry name" value="HISTONE DEACETYLASE 8"/>
    <property type="match status" value="1"/>
</dbReference>
<dbReference type="InterPro" id="IPR023801">
    <property type="entry name" value="His_deacetylse_dom"/>
</dbReference>
<proteinExistence type="inferred from homology"/>
<evidence type="ECO:0000256" key="6">
    <source>
        <dbReference type="ARBA" id="ARBA00022801"/>
    </source>
</evidence>
<comment type="subcellular location">
    <subcellularLocation>
        <location evidence="1">Nucleus</location>
    </subcellularLocation>
</comment>
<name>A0ABQ9ITS5_9CUCU</name>
<evidence type="ECO:0000256" key="2">
    <source>
        <dbReference type="ARBA" id="ARBA00006457"/>
    </source>
</evidence>
<evidence type="ECO:0000256" key="12">
    <source>
        <dbReference type="ARBA" id="ARBA00049193"/>
    </source>
</evidence>
<dbReference type="Pfam" id="PF00850">
    <property type="entry name" value="Hist_deacetyl"/>
    <property type="match status" value="1"/>
</dbReference>
<evidence type="ECO:0000259" key="14">
    <source>
        <dbReference type="Pfam" id="PF00850"/>
    </source>
</evidence>
<comment type="catalytic activity">
    <reaction evidence="13">
        <text>N(6)-acetyl-L-lysyl-[histone] + H2O = L-lysyl-[histone] + acetate</text>
        <dbReference type="Rhea" id="RHEA:58196"/>
        <dbReference type="Rhea" id="RHEA-COMP:9845"/>
        <dbReference type="Rhea" id="RHEA-COMP:11338"/>
        <dbReference type="ChEBI" id="CHEBI:15377"/>
        <dbReference type="ChEBI" id="CHEBI:29969"/>
        <dbReference type="ChEBI" id="CHEBI:30089"/>
        <dbReference type="ChEBI" id="CHEBI:61930"/>
        <dbReference type="EC" id="3.5.1.98"/>
    </reaction>
    <physiologicalReaction direction="left-to-right" evidence="13">
        <dbReference type="Rhea" id="RHEA:58197"/>
    </physiologicalReaction>
</comment>
<evidence type="ECO:0000256" key="3">
    <source>
        <dbReference type="ARBA" id="ARBA00012111"/>
    </source>
</evidence>
<keyword evidence="9" id="KW-0804">Transcription</keyword>
<comment type="catalytic activity">
    <reaction evidence="12">
        <text>N(6)-(2E)-butenoyl-L-lysyl-[protein] + H2O = (2E)-2-butenoate + L-lysyl-[protein]</text>
        <dbReference type="Rhea" id="RHEA:69172"/>
        <dbReference type="Rhea" id="RHEA-COMP:9752"/>
        <dbReference type="Rhea" id="RHEA-COMP:13707"/>
        <dbReference type="ChEBI" id="CHEBI:15377"/>
        <dbReference type="ChEBI" id="CHEBI:29969"/>
        <dbReference type="ChEBI" id="CHEBI:35899"/>
        <dbReference type="ChEBI" id="CHEBI:137954"/>
    </reaction>
    <physiologicalReaction direction="left-to-right" evidence="12">
        <dbReference type="Rhea" id="RHEA:69173"/>
    </physiologicalReaction>
</comment>
<evidence type="ECO:0000256" key="10">
    <source>
        <dbReference type="ARBA" id="ARBA00023242"/>
    </source>
</evidence>
<dbReference type="InterPro" id="IPR023696">
    <property type="entry name" value="Ureohydrolase_dom_sf"/>
</dbReference>
<comment type="caution">
    <text evidence="15">The sequence shown here is derived from an EMBL/GenBank/DDBJ whole genome shotgun (WGS) entry which is preliminary data.</text>
</comment>
<keyword evidence="16" id="KW-1185">Reference proteome</keyword>
<evidence type="ECO:0000313" key="15">
    <source>
        <dbReference type="EMBL" id="KAJ8964713.1"/>
    </source>
</evidence>
<evidence type="ECO:0000256" key="11">
    <source>
        <dbReference type="ARBA" id="ARBA00049136"/>
    </source>
</evidence>
<evidence type="ECO:0000256" key="7">
    <source>
        <dbReference type="ARBA" id="ARBA00022853"/>
    </source>
</evidence>
<dbReference type="Gene3D" id="3.40.800.20">
    <property type="entry name" value="Histone deacetylase domain"/>
    <property type="match status" value="1"/>
</dbReference>
<dbReference type="InterPro" id="IPR003084">
    <property type="entry name" value="HDAC_I/II"/>
</dbReference>
<accession>A0ABQ9ITS5</accession>
<evidence type="ECO:0000256" key="1">
    <source>
        <dbReference type="ARBA" id="ARBA00004123"/>
    </source>
</evidence>
<evidence type="ECO:0000256" key="13">
    <source>
        <dbReference type="ARBA" id="ARBA00049416"/>
    </source>
</evidence>
<dbReference type="EC" id="3.5.1.98" evidence="3"/>
<evidence type="ECO:0000256" key="8">
    <source>
        <dbReference type="ARBA" id="ARBA00023015"/>
    </source>
</evidence>
<reference evidence="15" key="1">
    <citation type="journal article" date="2023" name="Insect Mol. Biol.">
        <title>Genome sequencing provides insights into the evolution of gene families encoding plant cell wall-degrading enzymes in longhorned beetles.</title>
        <authorList>
            <person name="Shin N.R."/>
            <person name="Okamura Y."/>
            <person name="Kirsch R."/>
            <person name="Pauchet Y."/>
        </authorList>
    </citation>
    <scope>NUCLEOTIDE SEQUENCE</scope>
    <source>
        <strain evidence="15">MMC_N1</strain>
    </source>
</reference>
<dbReference type="InterPro" id="IPR037138">
    <property type="entry name" value="His_deacetylse_dom_sf"/>
</dbReference>
<sequence length="145" mass="16371">MASGSEYEKIVYIYNTSLASMVQDLVNSYQLLLDDKFLAVQSSDATEDELKLFHSNSYIEFLNKVNNADCLEQFDDEQQAFGLGYDCPILDKNLQLVKTIAGGSISAAKILAGNKYKTAINWFGGWHHAQRGWRFKMLLYAAIKL</sequence>
<dbReference type="PANTHER" id="PTHR10625">
    <property type="entry name" value="HISTONE DEACETYLASE HDAC1-RELATED"/>
    <property type="match status" value="1"/>
</dbReference>
<keyword evidence="10" id="KW-0539">Nucleus</keyword>
<dbReference type="EMBL" id="JAPWTJ010002736">
    <property type="protein sequence ID" value="KAJ8964713.1"/>
    <property type="molecule type" value="Genomic_DNA"/>
</dbReference>
<keyword evidence="6" id="KW-0378">Hydrolase</keyword>